<evidence type="ECO:0000313" key="2">
    <source>
        <dbReference type="EMBL" id="TFF10547.1"/>
    </source>
</evidence>
<dbReference type="GO" id="GO:0000287">
    <property type="term" value="F:magnesium ion binding"/>
    <property type="evidence" value="ECO:0007669"/>
    <property type="project" value="InterPro"/>
</dbReference>
<dbReference type="SUPFAM" id="SSF103084">
    <property type="entry name" value="Holliday junction resolvase RusA"/>
    <property type="match status" value="1"/>
</dbReference>
<keyword evidence="3" id="KW-1185">Reference proteome</keyword>
<dbReference type="EMBL" id="SOZH01000006">
    <property type="protein sequence ID" value="TFF10547.1"/>
    <property type="molecule type" value="Genomic_DNA"/>
</dbReference>
<dbReference type="GO" id="GO:0006310">
    <property type="term" value="P:DNA recombination"/>
    <property type="evidence" value="ECO:0007669"/>
    <property type="project" value="InterPro"/>
</dbReference>
<evidence type="ECO:0000313" key="3">
    <source>
        <dbReference type="Proteomes" id="UP000298003"/>
    </source>
</evidence>
<dbReference type="Proteomes" id="UP000298003">
    <property type="component" value="Unassembled WGS sequence"/>
</dbReference>
<proteinExistence type="predicted"/>
<feature type="region of interest" description="Disordered" evidence="1">
    <location>
        <begin position="112"/>
        <end position="132"/>
    </location>
</feature>
<comment type="caution">
    <text evidence="2">The sequence shown here is derived from an EMBL/GenBank/DDBJ whole genome shotgun (WGS) entry which is preliminary data.</text>
</comment>
<sequence>MERAGWTPLLCVDVRGFPATFATAREPAWKTAVSAVLAAWRAEHPEHDPAAHRYSVELEFRLGPARHRGEVWDIDNLAKPTLDAMADVLGQRDWAGHPQPADDRVDRLVAAKRQPLTGEQPGVRITVETSPA</sequence>
<dbReference type="RefSeq" id="WP_061269441.1">
    <property type="nucleotide sequence ID" value="NZ_SOZH01000006.1"/>
</dbReference>
<protein>
    <submittedName>
        <fullName evidence="2">Uncharacterized protein</fullName>
    </submittedName>
</protein>
<dbReference type="InterPro" id="IPR036614">
    <property type="entry name" value="RusA-like_sf"/>
</dbReference>
<evidence type="ECO:0000256" key="1">
    <source>
        <dbReference type="SAM" id="MobiDB-lite"/>
    </source>
</evidence>
<dbReference type="AlphaFoldDB" id="A0A4Y8R1E7"/>
<accession>A0A4Y8R1E7</accession>
<gene>
    <name evidence="2" type="ORF">E1O70_12275</name>
</gene>
<dbReference type="GO" id="GO:0006281">
    <property type="term" value="P:DNA repair"/>
    <property type="evidence" value="ECO:0007669"/>
    <property type="project" value="InterPro"/>
</dbReference>
<reference evidence="2 3" key="1">
    <citation type="submission" date="2019-03" db="EMBL/GenBank/DDBJ databases">
        <title>Cellulosimicrobium funkei JCM14302 Assembly.</title>
        <authorList>
            <person name="Dou T."/>
        </authorList>
    </citation>
    <scope>NUCLEOTIDE SEQUENCE [LARGE SCALE GENOMIC DNA]</scope>
    <source>
        <strain evidence="2 3">JCM 14302</strain>
    </source>
</reference>
<dbReference type="GeneID" id="95685267"/>
<name>A0A4Y8R1E7_9MICO</name>
<organism evidence="2 3">
    <name type="scientific">Cellulosimicrobium funkei</name>
    <dbReference type="NCBI Taxonomy" id="264251"/>
    <lineage>
        <taxon>Bacteria</taxon>
        <taxon>Bacillati</taxon>
        <taxon>Actinomycetota</taxon>
        <taxon>Actinomycetes</taxon>
        <taxon>Micrococcales</taxon>
        <taxon>Promicromonosporaceae</taxon>
        <taxon>Cellulosimicrobium</taxon>
    </lineage>
</organism>
<dbReference type="Gene3D" id="3.30.1330.70">
    <property type="entry name" value="Holliday junction resolvase RusA"/>
    <property type="match status" value="1"/>
</dbReference>